<evidence type="ECO:0000259" key="9">
    <source>
        <dbReference type="Pfam" id="PF14740"/>
    </source>
</evidence>
<name>A0A4D9DJV3_9SAUR</name>
<feature type="domain" description="Dynein assembly factor 3 C-terminal" evidence="9">
    <location>
        <begin position="212"/>
        <end position="506"/>
    </location>
</feature>
<evidence type="ECO:0000256" key="5">
    <source>
        <dbReference type="ARBA" id="ARBA00024431"/>
    </source>
</evidence>
<dbReference type="InterPro" id="IPR039304">
    <property type="entry name" value="DNAAF3"/>
</dbReference>
<reference evidence="10 11" key="1">
    <citation type="submission" date="2019-04" db="EMBL/GenBank/DDBJ databases">
        <title>Draft genome of the big-headed turtle Platysternon megacephalum.</title>
        <authorList>
            <person name="Gong S."/>
        </authorList>
    </citation>
    <scope>NUCLEOTIDE SEQUENCE [LARGE SCALE GENOMIC DNA]</scope>
    <source>
        <strain evidence="10">DO16091913</strain>
        <tissue evidence="10">Muscle</tissue>
    </source>
</reference>
<organism evidence="10 11">
    <name type="scientific">Platysternon megacephalum</name>
    <name type="common">big-headed turtle</name>
    <dbReference type="NCBI Taxonomy" id="55544"/>
    <lineage>
        <taxon>Eukaryota</taxon>
        <taxon>Metazoa</taxon>
        <taxon>Chordata</taxon>
        <taxon>Craniata</taxon>
        <taxon>Vertebrata</taxon>
        <taxon>Euteleostomi</taxon>
        <taxon>Archelosauria</taxon>
        <taxon>Testudinata</taxon>
        <taxon>Testudines</taxon>
        <taxon>Cryptodira</taxon>
        <taxon>Durocryptodira</taxon>
        <taxon>Testudinoidea</taxon>
        <taxon>Platysternidae</taxon>
        <taxon>Platysternon</taxon>
    </lineage>
</organism>
<sequence length="564" mass="61536">MATGEEARWGSGGGGRWSLGREGDEGSGGPGIGGGGSGKVEGGWPPGPGGPTPTCLCFPAMTTAAGNSFGTTCWWGFSPALDLQRECLESSMAHLCLSQDDLPELNILLVGSVDGRHVLRTMSQAHRWPQRRINFYIVENNLEALGRQLLFLSLTLESPEKMGLQEKSEMFLELLGNSLIRSPTAAYLQEKSDLFVRYVTDPDFQQRHLGAVDLSALKFKERDQLESIFRFWRNPDPQAFPIARLWDLRVRQHLGTRYDARRGVGDWDLTMKLHERGARAIGGREFSRWRDTGVAFELREGVYDVPNKTLASGRLLRHKGELVPARGYWGDIGTGPYLPFGIESEEPSLLRTVNGIPAKSAQEISLYNVTALFHELAARAPYAPPPPTPEEASGAAPAQESPAPNPDPDLQDHTAACPGPVRIHFLPLGCTARLPCKSQYHQHFHLLYFSCSMVHALTPELQLVSAPRATLITELTSFLPDVRKEQADAFLARVTALAAGAGFAPCGTPEGQTQAWARFQRREEGPGDPLCPLLAPDVPPEDGRPTHTPPPVCPWPSSGGGGVH</sequence>
<evidence type="ECO:0000256" key="4">
    <source>
        <dbReference type="ARBA" id="ARBA00024190"/>
    </source>
</evidence>
<comment type="caution">
    <text evidence="10">The sequence shown here is derived from an EMBL/GenBank/DDBJ whole genome shotgun (WGS) entry which is preliminary data.</text>
</comment>
<dbReference type="PANTHER" id="PTHR22118:SF14">
    <property type="entry name" value="DYNEIN AXONEMAL ASSEMBLY FACTOR 3"/>
    <property type="match status" value="1"/>
</dbReference>
<evidence type="ECO:0000259" key="8">
    <source>
        <dbReference type="Pfam" id="PF14737"/>
    </source>
</evidence>
<reference evidence="10 11" key="2">
    <citation type="submission" date="2019-04" db="EMBL/GenBank/DDBJ databases">
        <title>The genome sequence of big-headed turtle.</title>
        <authorList>
            <person name="Gong S."/>
        </authorList>
    </citation>
    <scope>NUCLEOTIDE SEQUENCE [LARGE SCALE GENOMIC DNA]</scope>
    <source>
        <strain evidence="10">DO16091913</strain>
        <tissue evidence="10">Muscle</tissue>
    </source>
</reference>
<protein>
    <recommendedName>
        <fullName evidence="5">Dynein axonemal assembly factor 3</fullName>
    </recommendedName>
</protein>
<feature type="region of interest" description="Disordered" evidence="7">
    <location>
        <begin position="1"/>
        <end position="46"/>
    </location>
</feature>
<dbReference type="Pfam" id="PF14740">
    <property type="entry name" value="DUF4471"/>
    <property type="match status" value="1"/>
</dbReference>
<dbReference type="InterPro" id="IPR027974">
    <property type="entry name" value="DUF4470"/>
</dbReference>
<dbReference type="GO" id="GO:0070286">
    <property type="term" value="P:axonemal dynein complex assembly"/>
    <property type="evidence" value="ECO:0007669"/>
    <property type="project" value="InterPro"/>
</dbReference>
<gene>
    <name evidence="10" type="ORF">DR999_PMT22325</name>
</gene>
<dbReference type="GO" id="GO:0044458">
    <property type="term" value="P:motile cilium assembly"/>
    <property type="evidence" value="ECO:0007669"/>
    <property type="project" value="TreeGrafter"/>
</dbReference>
<evidence type="ECO:0000256" key="1">
    <source>
        <dbReference type="ARBA" id="ARBA00010449"/>
    </source>
</evidence>
<dbReference type="STRING" id="55544.A0A4D9DJV3"/>
<dbReference type="Proteomes" id="UP000297703">
    <property type="component" value="Unassembled WGS sequence"/>
</dbReference>
<feature type="domain" description="DUF4470" evidence="8">
    <location>
        <begin position="74"/>
        <end position="180"/>
    </location>
</feature>
<keyword evidence="2" id="KW-0963">Cytoplasm</keyword>
<feature type="region of interest" description="Disordered" evidence="7">
    <location>
        <begin position="523"/>
        <end position="564"/>
    </location>
</feature>
<feature type="compositionally biased region" description="Gly residues" evidence="7">
    <location>
        <begin position="26"/>
        <end position="41"/>
    </location>
</feature>
<dbReference type="OrthoDB" id="538817at2759"/>
<keyword evidence="11" id="KW-1185">Reference proteome</keyword>
<feature type="region of interest" description="Disordered" evidence="7">
    <location>
        <begin position="380"/>
        <end position="414"/>
    </location>
</feature>
<comment type="similarity">
    <text evidence="1">Belongs to the DNAAF3 family.</text>
</comment>
<evidence type="ECO:0000256" key="6">
    <source>
        <dbReference type="ARBA" id="ARBA00025165"/>
    </source>
</evidence>
<evidence type="ECO:0000313" key="10">
    <source>
        <dbReference type="EMBL" id="TFJ95939.1"/>
    </source>
</evidence>
<dbReference type="InterPro" id="IPR028235">
    <property type="entry name" value="DNAAF3_C"/>
</dbReference>
<evidence type="ECO:0000256" key="3">
    <source>
        <dbReference type="ARBA" id="ARBA00022794"/>
    </source>
</evidence>
<accession>A0A4D9DJV3</accession>
<dbReference type="PANTHER" id="PTHR22118">
    <property type="entry name" value="DYNEIN ASSEMBLY FACTOR 3, AXONEMAL"/>
    <property type="match status" value="1"/>
</dbReference>
<proteinExistence type="inferred from homology"/>
<dbReference type="Pfam" id="PF14737">
    <property type="entry name" value="DUF4470"/>
    <property type="match status" value="1"/>
</dbReference>
<evidence type="ECO:0000313" key="11">
    <source>
        <dbReference type="Proteomes" id="UP000297703"/>
    </source>
</evidence>
<dbReference type="EMBL" id="QXTE01000953">
    <property type="protein sequence ID" value="TFJ95939.1"/>
    <property type="molecule type" value="Genomic_DNA"/>
</dbReference>
<evidence type="ECO:0000256" key="7">
    <source>
        <dbReference type="SAM" id="MobiDB-lite"/>
    </source>
</evidence>
<dbReference type="GO" id="GO:0120293">
    <property type="term" value="C:dynein axonemal particle"/>
    <property type="evidence" value="ECO:0007669"/>
    <property type="project" value="UniProtKB-SubCell"/>
</dbReference>
<keyword evidence="3" id="KW-0970">Cilium biogenesis/degradation</keyword>
<comment type="subcellular location">
    <subcellularLocation>
        <location evidence="4">Dynein axonemal particle</location>
    </subcellularLocation>
</comment>
<dbReference type="AlphaFoldDB" id="A0A4D9DJV3"/>
<evidence type="ECO:0000256" key="2">
    <source>
        <dbReference type="ARBA" id="ARBA00022490"/>
    </source>
</evidence>
<comment type="function">
    <text evidence="6">Required for the assembly of axonemal inner and outer dynein arms. Involved in preassembly of dyneins into complexes before their transport into cilia.</text>
</comment>